<keyword evidence="2" id="KW-1185">Reference proteome</keyword>
<organism evidence="1 2">
    <name type="scientific">Desulfonema magnum</name>
    <dbReference type="NCBI Taxonomy" id="45655"/>
    <lineage>
        <taxon>Bacteria</taxon>
        <taxon>Pseudomonadati</taxon>
        <taxon>Thermodesulfobacteriota</taxon>
        <taxon>Desulfobacteria</taxon>
        <taxon>Desulfobacterales</taxon>
        <taxon>Desulfococcaceae</taxon>
        <taxon>Desulfonema</taxon>
    </lineage>
</organism>
<gene>
    <name evidence="1" type="ORF">dnm_043200</name>
</gene>
<sequence length="67" mass="7408">MLPGIGKSAGNVRDLSIPDEREHGFPMIFRSAEFWCKSVSHPRNNLENIKTASSNPILRSLLTSALV</sequence>
<dbReference type="AlphaFoldDB" id="A0A975BN75"/>
<evidence type="ECO:0000313" key="2">
    <source>
        <dbReference type="Proteomes" id="UP000663722"/>
    </source>
</evidence>
<name>A0A975BN75_9BACT</name>
<dbReference type="EMBL" id="CP061800">
    <property type="protein sequence ID" value="QTA88278.1"/>
    <property type="molecule type" value="Genomic_DNA"/>
</dbReference>
<reference evidence="1" key="1">
    <citation type="journal article" date="2021" name="Microb. Physiol.">
        <title>Proteogenomic Insights into the Physiology of Marine, Sulfate-Reducing, Filamentous Desulfonema limicola and Desulfonema magnum.</title>
        <authorList>
            <person name="Schnaars V."/>
            <person name="Wohlbrand L."/>
            <person name="Scheve S."/>
            <person name="Hinrichs C."/>
            <person name="Reinhardt R."/>
            <person name="Rabus R."/>
        </authorList>
    </citation>
    <scope>NUCLEOTIDE SEQUENCE</scope>
    <source>
        <strain evidence="1">4be13</strain>
    </source>
</reference>
<dbReference type="KEGG" id="dmm:dnm_043200"/>
<protein>
    <submittedName>
        <fullName evidence="1">Uncharacterized protein</fullName>
    </submittedName>
</protein>
<accession>A0A975BN75</accession>
<proteinExistence type="predicted"/>
<dbReference type="Proteomes" id="UP000663722">
    <property type="component" value="Chromosome"/>
</dbReference>
<evidence type="ECO:0000313" key="1">
    <source>
        <dbReference type="EMBL" id="QTA88278.1"/>
    </source>
</evidence>